<keyword evidence="1" id="KW-0862">Zinc</keyword>
<accession>A0A1I6FLR3</accession>
<dbReference type="OrthoDB" id="382079at2157"/>
<evidence type="ECO:0000313" key="6">
    <source>
        <dbReference type="Proteomes" id="UP000198932"/>
    </source>
</evidence>
<name>A0A1I6FLR3_HALSD</name>
<reference evidence="6" key="1">
    <citation type="submission" date="2016-10" db="EMBL/GenBank/DDBJ databases">
        <authorList>
            <person name="Varghese N."/>
            <person name="Submissions S."/>
        </authorList>
    </citation>
    <scope>NUCLEOTIDE SEQUENCE [LARGE SCALE GENOMIC DNA]</scope>
    <source>
        <strain evidence="6">RD 26</strain>
    </source>
</reference>
<keyword evidence="3" id="KW-0472">Membrane</keyword>
<dbReference type="EMBL" id="FOYN01000001">
    <property type="protein sequence ID" value="SFR30895.1"/>
    <property type="molecule type" value="Genomic_DNA"/>
</dbReference>
<protein>
    <recommendedName>
        <fullName evidence="4">TFIIB-type domain-containing protein</fullName>
    </recommendedName>
</protein>
<keyword evidence="6" id="KW-1185">Reference proteome</keyword>
<dbReference type="InterPro" id="IPR013137">
    <property type="entry name" value="Znf_TFIIB"/>
</dbReference>
<feature type="region of interest" description="Disordered" evidence="2">
    <location>
        <begin position="163"/>
        <end position="185"/>
    </location>
</feature>
<feature type="transmembrane region" description="Helical" evidence="3">
    <location>
        <begin position="79"/>
        <end position="96"/>
    </location>
</feature>
<proteinExistence type="predicted"/>
<sequence>MVVESTVRETAIAYAERELYDGAVEVTFVGMADAPKGTRVGLEVQLKDGSLFGAFLGALVGAFVGVLLSLILVFVLPQLIPVLVVAGVAGGAYVLYRGMAPTEYATVTVDTDGGVVMSNRDYEAGDFDDVLDRRVSARGAEARHEADAKRRAEPGPSPFEVMDAFFGSGDTSSGSDDAFTEPDRCPECGERDTLLSPQFSELGPGRYQCADCGHIVNLAGSD</sequence>
<dbReference type="STRING" id="35743.SAMN04487937_0728"/>
<organism evidence="5 6">
    <name type="scientific">Halorubrum sodomense</name>
    <dbReference type="NCBI Taxonomy" id="35743"/>
    <lineage>
        <taxon>Archaea</taxon>
        <taxon>Methanobacteriati</taxon>
        <taxon>Methanobacteriota</taxon>
        <taxon>Stenosarchaea group</taxon>
        <taxon>Halobacteria</taxon>
        <taxon>Halobacteriales</taxon>
        <taxon>Haloferacaceae</taxon>
        <taxon>Halorubrum</taxon>
    </lineage>
</organism>
<feature type="compositionally biased region" description="Low complexity" evidence="2">
    <location>
        <begin position="163"/>
        <end position="177"/>
    </location>
</feature>
<feature type="transmembrane region" description="Helical" evidence="3">
    <location>
        <begin position="51"/>
        <end position="73"/>
    </location>
</feature>
<dbReference type="Proteomes" id="UP000198932">
    <property type="component" value="Unassembled WGS sequence"/>
</dbReference>
<evidence type="ECO:0000256" key="1">
    <source>
        <dbReference type="PROSITE-ProRule" id="PRU00469"/>
    </source>
</evidence>
<evidence type="ECO:0000256" key="2">
    <source>
        <dbReference type="SAM" id="MobiDB-lite"/>
    </source>
</evidence>
<dbReference type="AlphaFoldDB" id="A0A1I6FLR3"/>
<keyword evidence="1" id="KW-0863">Zinc-finger</keyword>
<keyword evidence="1" id="KW-0479">Metal-binding</keyword>
<dbReference type="RefSeq" id="WP_092920211.1">
    <property type="nucleotide sequence ID" value="NZ_FOYN01000001.1"/>
</dbReference>
<dbReference type="PROSITE" id="PS51134">
    <property type="entry name" value="ZF_TFIIB"/>
    <property type="match status" value="1"/>
</dbReference>
<keyword evidence="3" id="KW-0812">Transmembrane</keyword>
<feature type="domain" description="TFIIB-type" evidence="4">
    <location>
        <begin position="181"/>
        <end position="217"/>
    </location>
</feature>
<gene>
    <name evidence="5" type="ORF">SAMN04487937_0728</name>
</gene>
<evidence type="ECO:0000256" key="3">
    <source>
        <dbReference type="SAM" id="Phobius"/>
    </source>
</evidence>
<evidence type="ECO:0000313" key="5">
    <source>
        <dbReference type="EMBL" id="SFR30895.1"/>
    </source>
</evidence>
<dbReference type="GO" id="GO:0008270">
    <property type="term" value="F:zinc ion binding"/>
    <property type="evidence" value="ECO:0007669"/>
    <property type="project" value="UniProtKB-KW"/>
</dbReference>
<keyword evidence="3" id="KW-1133">Transmembrane helix</keyword>
<evidence type="ECO:0000259" key="4">
    <source>
        <dbReference type="PROSITE" id="PS51134"/>
    </source>
</evidence>